<feature type="transmembrane region" description="Helical" evidence="2">
    <location>
        <begin position="6"/>
        <end position="25"/>
    </location>
</feature>
<feature type="compositionally biased region" description="Basic and acidic residues" evidence="1">
    <location>
        <begin position="74"/>
        <end position="95"/>
    </location>
</feature>
<sequence>MRLVFLKPMIVPMMIVLIGKVLQLLGISQSAMYHQFHRKLLKDQVLSVMLRVLYILVLLILLVQKSNTVKSCDSESNHAQESYKSKRNNAKESCENNKQCAEGNFPEKFHRNEDDDQESTLHFDYSKVQVSLNNGQIFNAPLEVVVQEGDHISVGCDHCSYNGYIKYLFKTNLFDYSPPGILPTGNYTTNNIDTSLSFQCCQYDGRWNCSLSTIVNVTKSLSNPCECNCTQLLPITETTTYTETVISITSNDVTLTKFLITDSVISITKSTLGITVHSSISDIVVTSSLSAAPTVTDTVVSSTYTATEMTNLNTTNKTLIITTSAAAGEEKTNEHCTNTRRTSALSSTAILEEKVNVSECQAYGKLDKERVKVSECEAYGKLDQMRITRNTS</sequence>
<dbReference type="OrthoDB" id="65481at2759"/>
<feature type="region of interest" description="Disordered" evidence="1">
    <location>
        <begin position="74"/>
        <end position="97"/>
    </location>
</feature>
<reference evidence="3" key="1">
    <citation type="submission" date="2017-05" db="UniProtKB">
        <authorList>
            <consortium name="EnsemblMetazoa"/>
        </authorList>
    </citation>
    <scope>IDENTIFICATION</scope>
</reference>
<evidence type="ECO:0000256" key="2">
    <source>
        <dbReference type="SAM" id="Phobius"/>
    </source>
</evidence>
<protein>
    <submittedName>
        <fullName evidence="3">Uncharacterized protein</fullName>
    </submittedName>
</protein>
<organism evidence="3">
    <name type="scientific">Amphimedon queenslandica</name>
    <name type="common">Sponge</name>
    <dbReference type="NCBI Taxonomy" id="400682"/>
    <lineage>
        <taxon>Eukaryota</taxon>
        <taxon>Metazoa</taxon>
        <taxon>Porifera</taxon>
        <taxon>Demospongiae</taxon>
        <taxon>Heteroscleromorpha</taxon>
        <taxon>Haplosclerida</taxon>
        <taxon>Niphatidae</taxon>
        <taxon>Amphimedon</taxon>
    </lineage>
</organism>
<dbReference type="InParanoid" id="A0A1X7TWM1"/>
<keyword evidence="2" id="KW-1133">Transmembrane helix</keyword>
<evidence type="ECO:0000313" key="3">
    <source>
        <dbReference type="EnsemblMetazoa" id="Aqu2.1.19346_001"/>
    </source>
</evidence>
<evidence type="ECO:0000256" key="1">
    <source>
        <dbReference type="SAM" id="MobiDB-lite"/>
    </source>
</evidence>
<keyword evidence="2" id="KW-0472">Membrane</keyword>
<dbReference type="AlphaFoldDB" id="A0A1X7TWM1"/>
<keyword evidence="2" id="KW-0812">Transmembrane</keyword>
<dbReference type="EnsemblMetazoa" id="Aqu2.1.19346_001">
    <property type="protein sequence ID" value="Aqu2.1.19346_001"/>
    <property type="gene ID" value="Aqu2.1.19346"/>
</dbReference>
<name>A0A1X7TWM1_AMPQE</name>
<accession>A0A1X7TWM1</accession>
<feature type="transmembrane region" description="Helical" evidence="2">
    <location>
        <begin position="45"/>
        <end position="63"/>
    </location>
</feature>
<proteinExistence type="predicted"/>